<dbReference type="SMART" id="SM01421">
    <property type="entry name" value="DUF3480"/>
    <property type="match status" value="1"/>
</dbReference>
<evidence type="ECO:0000313" key="4">
    <source>
        <dbReference type="Proteomes" id="UP001196413"/>
    </source>
</evidence>
<proteinExistence type="predicted"/>
<dbReference type="Pfam" id="PF11979">
    <property type="entry name" value="SARA_C"/>
    <property type="match status" value="1"/>
</dbReference>
<name>A0AAD5R114_PARTN</name>
<dbReference type="PANTHER" id="PTHR46319">
    <property type="entry name" value="ZINC FINGER FYVE DOMAIN-CONTAINING PROTEIN"/>
    <property type="match status" value="1"/>
</dbReference>
<dbReference type="Proteomes" id="UP001196413">
    <property type="component" value="Unassembled WGS sequence"/>
</dbReference>
<keyword evidence="4" id="KW-1185">Reference proteome</keyword>
<evidence type="ECO:0000259" key="2">
    <source>
        <dbReference type="SMART" id="SM01421"/>
    </source>
</evidence>
<dbReference type="GO" id="GO:0031901">
    <property type="term" value="C:early endosome membrane"/>
    <property type="evidence" value="ECO:0007669"/>
    <property type="project" value="TreeGrafter"/>
</dbReference>
<dbReference type="AlphaFoldDB" id="A0AAD5R114"/>
<evidence type="ECO:0000313" key="3">
    <source>
        <dbReference type="EMBL" id="KAJ1367620.1"/>
    </source>
</evidence>
<comment type="caution">
    <text evidence="3">The sequence shown here is derived from an EMBL/GenBank/DDBJ whole genome shotgun (WGS) entry which is preliminary data.</text>
</comment>
<dbReference type="InterPro" id="IPR022557">
    <property type="entry name" value="SARA-like_C"/>
</dbReference>
<protein>
    <recommendedName>
        <fullName evidence="2">Smad anchor for receptor activation-like C-terminal domain-containing protein</fullName>
    </recommendedName>
</protein>
<feature type="domain" description="Smad anchor for receptor activation-like C-terminal" evidence="2">
    <location>
        <begin position="345"/>
        <end position="494"/>
    </location>
</feature>
<feature type="region of interest" description="Disordered" evidence="1">
    <location>
        <begin position="113"/>
        <end position="164"/>
    </location>
</feature>
<organism evidence="3 4">
    <name type="scientific">Parelaphostrongylus tenuis</name>
    <name type="common">Meningeal worm</name>
    <dbReference type="NCBI Taxonomy" id="148309"/>
    <lineage>
        <taxon>Eukaryota</taxon>
        <taxon>Metazoa</taxon>
        <taxon>Ecdysozoa</taxon>
        <taxon>Nematoda</taxon>
        <taxon>Chromadorea</taxon>
        <taxon>Rhabditida</taxon>
        <taxon>Rhabditina</taxon>
        <taxon>Rhabditomorpha</taxon>
        <taxon>Strongyloidea</taxon>
        <taxon>Metastrongylidae</taxon>
        <taxon>Parelaphostrongylus</taxon>
    </lineage>
</organism>
<dbReference type="EMBL" id="JAHQIW010005959">
    <property type="protein sequence ID" value="KAJ1367620.1"/>
    <property type="molecule type" value="Genomic_DNA"/>
</dbReference>
<reference evidence="3" key="1">
    <citation type="submission" date="2021-06" db="EMBL/GenBank/DDBJ databases">
        <title>Parelaphostrongylus tenuis whole genome reference sequence.</title>
        <authorList>
            <person name="Garwood T.J."/>
            <person name="Larsen P.A."/>
            <person name="Fountain-Jones N.M."/>
            <person name="Garbe J.R."/>
            <person name="Macchietto M.G."/>
            <person name="Kania S.A."/>
            <person name="Gerhold R.W."/>
            <person name="Richards J.E."/>
            <person name="Wolf T.M."/>
        </authorList>
    </citation>
    <scope>NUCLEOTIDE SEQUENCE</scope>
    <source>
        <strain evidence="3">MNPRO001-30</strain>
        <tissue evidence="3">Meninges</tissue>
    </source>
</reference>
<dbReference type="GO" id="GO:0016197">
    <property type="term" value="P:endosomal transport"/>
    <property type="evidence" value="ECO:0007669"/>
    <property type="project" value="TreeGrafter"/>
</dbReference>
<feature type="region of interest" description="Disordered" evidence="1">
    <location>
        <begin position="1"/>
        <end position="22"/>
    </location>
</feature>
<sequence length="496" mass="55126">MSANSYMRTDETEPEDSSSGLEAAIECETAVREVHDLPSPESCERFDAPVIATIHDLSQESDLMRLTESELQLGKSKPYWIPDDDCTQTQARVCTPCAAMLVRIEQYEKTIKENAERNPDDASPSTSSGNRTARGVLKTRAPKSLDLESQSSETSDTVERKRSVVFRDGVKPGATTPVNGVEFGMDEKNTAVKPKKKSRKRHVVTRRVAELRLEDELACALPTPTRPNFLIINSNGEMAKVDEDFTITKLKEGLPVTVVLKKNLTCVAKICEVDSMSVFCVHSCGFASIGLDEIYSTSCDADQAGVRQVCTRLPAIHSVPIALSPLPRHILFFPPTLQDFTSLSIPSSPFLIALFLHDAELSWAMACPNRLLFRLGLKYSWTLFIHTETSQTVLKVFTDFHSWSFRMKHLVGCTVTLSNDVTLVEIPKCAKNDLDEIISLNRTMIAWATSVNLSADSHLVCDEADGFYSTQVFARESTRQGKVFLISVLNVYEVEE</sequence>
<evidence type="ECO:0000256" key="1">
    <source>
        <dbReference type="SAM" id="MobiDB-lite"/>
    </source>
</evidence>
<gene>
    <name evidence="3" type="ORF">KIN20_028564</name>
</gene>
<accession>A0AAD5R114</accession>
<dbReference type="PANTHER" id="PTHR46319:SF3">
    <property type="entry name" value="ZINC FINGER FYVE DOMAIN-CONTAINING PROTEIN"/>
    <property type="match status" value="1"/>
</dbReference>